<proteinExistence type="predicted"/>
<feature type="compositionally biased region" description="Basic and acidic residues" evidence="1">
    <location>
        <begin position="223"/>
        <end position="235"/>
    </location>
</feature>
<gene>
    <name evidence="2" type="ORF">PXEA_LOCUS18777</name>
</gene>
<feature type="region of interest" description="Disordered" evidence="1">
    <location>
        <begin position="157"/>
        <end position="235"/>
    </location>
</feature>
<feature type="compositionally biased region" description="Basic and acidic residues" evidence="1">
    <location>
        <begin position="157"/>
        <end position="175"/>
    </location>
</feature>
<sequence length="235" mass="26517">AITRPITASITNSDCPLGREAASGCDEGSSNTKLPISRDITLQASKASSPTRPQFGSLQYTQLTPCDIGTSSRASTQAPIQPITTIVTAPSVSRPCDTFLLGSRDSQSNWTAAIFPTIWDQATAVDGMNVSITNTTFLPDDWKDHGIHEVFRLDRKQAKKAEKERRRELEELERQTRKKKEKEKKAGKQNKKEKEKEKAKWKEKDKKGKRKEGTFRRYSMRSEPSRRVEEVCQCL</sequence>
<dbReference type="Proteomes" id="UP000784294">
    <property type="component" value="Unassembled WGS sequence"/>
</dbReference>
<dbReference type="AlphaFoldDB" id="A0A448X1B7"/>
<feature type="non-terminal residue" evidence="2">
    <location>
        <position position="1"/>
    </location>
</feature>
<organism evidence="2 3">
    <name type="scientific">Protopolystoma xenopodis</name>
    <dbReference type="NCBI Taxonomy" id="117903"/>
    <lineage>
        <taxon>Eukaryota</taxon>
        <taxon>Metazoa</taxon>
        <taxon>Spiralia</taxon>
        <taxon>Lophotrochozoa</taxon>
        <taxon>Platyhelminthes</taxon>
        <taxon>Monogenea</taxon>
        <taxon>Polyopisthocotylea</taxon>
        <taxon>Polystomatidea</taxon>
        <taxon>Polystomatidae</taxon>
        <taxon>Protopolystoma</taxon>
    </lineage>
</organism>
<comment type="caution">
    <text evidence="2">The sequence shown here is derived from an EMBL/GenBank/DDBJ whole genome shotgun (WGS) entry which is preliminary data.</text>
</comment>
<keyword evidence="3" id="KW-1185">Reference proteome</keyword>
<name>A0A448X1B7_9PLAT</name>
<feature type="compositionally biased region" description="Basic and acidic residues" evidence="1">
    <location>
        <begin position="183"/>
        <end position="215"/>
    </location>
</feature>
<evidence type="ECO:0000313" key="3">
    <source>
        <dbReference type="Proteomes" id="UP000784294"/>
    </source>
</evidence>
<reference evidence="2" key="1">
    <citation type="submission" date="2018-11" db="EMBL/GenBank/DDBJ databases">
        <authorList>
            <consortium name="Pathogen Informatics"/>
        </authorList>
    </citation>
    <scope>NUCLEOTIDE SEQUENCE</scope>
</reference>
<evidence type="ECO:0000256" key="1">
    <source>
        <dbReference type="SAM" id="MobiDB-lite"/>
    </source>
</evidence>
<accession>A0A448X1B7</accession>
<dbReference type="EMBL" id="CAAALY010073151">
    <property type="protein sequence ID" value="VEL25337.1"/>
    <property type="molecule type" value="Genomic_DNA"/>
</dbReference>
<evidence type="ECO:0000313" key="2">
    <source>
        <dbReference type="EMBL" id="VEL25337.1"/>
    </source>
</evidence>
<protein>
    <submittedName>
        <fullName evidence="2">Uncharacterized protein</fullName>
    </submittedName>
</protein>